<dbReference type="PANTHER" id="PTHR20919:SF0">
    <property type="entry name" value="HOMOSERINE O-SUCCINYLTRANSFERASE"/>
    <property type="match status" value="1"/>
</dbReference>
<comment type="caution">
    <text evidence="10">The sequence shown here is derived from an EMBL/GenBank/DDBJ whole genome shotgun (WGS) entry which is preliminary data.</text>
</comment>
<evidence type="ECO:0000313" key="10">
    <source>
        <dbReference type="EMBL" id="PWV97827.1"/>
    </source>
</evidence>
<dbReference type="PIRSF" id="PIRSF000450">
    <property type="entry name" value="H_ser_succinyltr"/>
    <property type="match status" value="1"/>
</dbReference>
<feature type="active site" description="Proton acceptor" evidence="8">
    <location>
        <position position="235"/>
    </location>
</feature>
<dbReference type="InterPro" id="IPR033752">
    <property type="entry name" value="MetA_family"/>
</dbReference>
<evidence type="ECO:0000256" key="1">
    <source>
        <dbReference type="ARBA" id="ARBA00004496"/>
    </source>
</evidence>
<evidence type="ECO:0000256" key="6">
    <source>
        <dbReference type="ARBA" id="ARBA00023315"/>
    </source>
</evidence>
<proteinExistence type="inferred from homology"/>
<feature type="binding site" evidence="8">
    <location>
        <position position="249"/>
    </location>
    <ligand>
        <name>substrate</name>
    </ligand>
</feature>
<dbReference type="EMBL" id="QGTQ01000020">
    <property type="protein sequence ID" value="PWV97827.1"/>
    <property type="molecule type" value="Genomic_DNA"/>
</dbReference>
<sequence>MPIKVPDHLPAREILAEENIFVMDESRAYQQDIRPLRIAILNLMPTKETTETQLLRLIGNTPLQIEVVLLHPATHVSKNTSAEHLEMFYKTFDEIQDQWYDGLIITGAPVEHMAFEDVTYWEELQRIMDWSTRRVTSTLHICWGSQAGLYHHYGVPKHDVDKKIFGVFPHTTEKQNVPLLRGFDELFYVPQSRHTEVRREDIEKVPELQILSESDESGIYIVASKDGKQVFVSGHSEYDPLTLKWEYDRDVLKGMDIEVPVNYFPNNDPSKLPRSSWRAHANLLFSNWLNYYVYQETPYEIDMGAYI</sequence>
<organism evidence="10 11">
    <name type="scientific">Paenibacillus cellulosilyticus</name>
    <dbReference type="NCBI Taxonomy" id="375489"/>
    <lineage>
        <taxon>Bacteria</taxon>
        <taxon>Bacillati</taxon>
        <taxon>Bacillota</taxon>
        <taxon>Bacilli</taxon>
        <taxon>Bacillales</taxon>
        <taxon>Paenibacillaceae</taxon>
        <taxon>Paenibacillus</taxon>
    </lineage>
</organism>
<dbReference type="PANTHER" id="PTHR20919">
    <property type="entry name" value="HOMOSERINE O-SUCCINYLTRANSFERASE"/>
    <property type="match status" value="1"/>
</dbReference>
<evidence type="ECO:0000256" key="8">
    <source>
        <dbReference type="HAMAP-Rule" id="MF_00295"/>
    </source>
</evidence>
<comment type="similarity">
    <text evidence="8">Belongs to the MetA family.</text>
</comment>
<dbReference type="Gene3D" id="3.40.50.880">
    <property type="match status" value="1"/>
</dbReference>
<dbReference type="GO" id="GO:0008899">
    <property type="term" value="F:homoserine O-succinyltransferase activity"/>
    <property type="evidence" value="ECO:0007669"/>
    <property type="project" value="UniProtKB-UniRule"/>
</dbReference>
<keyword evidence="3 8" id="KW-0028">Amino-acid biosynthesis</keyword>
<keyword evidence="4 8" id="KW-0808">Transferase</keyword>
<dbReference type="FunFam" id="3.40.50.880:FF:000004">
    <property type="entry name" value="Homoserine O-succinyltransferase"/>
    <property type="match status" value="1"/>
</dbReference>
<reference evidence="10 11" key="1">
    <citation type="submission" date="2018-05" db="EMBL/GenBank/DDBJ databases">
        <title>Genomic Encyclopedia of Type Strains, Phase III (KMG-III): the genomes of soil and plant-associated and newly described type strains.</title>
        <authorList>
            <person name="Whitman W."/>
        </authorList>
    </citation>
    <scope>NUCLEOTIDE SEQUENCE [LARGE SCALE GENOMIC DNA]</scope>
    <source>
        <strain evidence="10 11">CECT 5696</strain>
    </source>
</reference>
<feature type="binding site" evidence="8">
    <location>
        <position position="163"/>
    </location>
    <ligand>
        <name>substrate</name>
    </ligand>
</feature>
<dbReference type="CDD" id="cd03131">
    <property type="entry name" value="GATase1_HTS"/>
    <property type="match status" value="1"/>
</dbReference>
<feature type="site" description="Important for acyl-CoA specificity" evidence="8">
    <location>
        <position position="111"/>
    </location>
</feature>
<protein>
    <recommendedName>
        <fullName evidence="8">Homoserine O-acetyltransferase</fullName>
        <shortName evidence="8">HAT</shortName>
        <ecNumber evidence="8">2.3.1.31</ecNumber>
    </recommendedName>
    <alternativeName>
        <fullName evidence="8">Homoserine transacetylase</fullName>
        <shortName evidence="8">HTA</shortName>
    </alternativeName>
</protein>
<keyword evidence="6 8" id="KW-0012">Acyltransferase</keyword>
<dbReference type="InterPro" id="IPR029062">
    <property type="entry name" value="Class_I_gatase-like"/>
</dbReference>
<dbReference type="Proteomes" id="UP000246635">
    <property type="component" value="Unassembled WGS sequence"/>
</dbReference>
<evidence type="ECO:0000256" key="7">
    <source>
        <dbReference type="ARBA" id="ARBA00049043"/>
    </source>
</evidence>
<feature type="site" description="Important for substrate specificity" evidence="8">
    <location>
        <position position="192"/>
    </location>
</feature>
<dbReference type="EC" id="2.3.1.31" evidence="8"/>
<feature type="active site" evidence="8">
    <location>
        <position position="237"/>
    </location>
</feature>
<evidence type="ECO:0000313" key="11">
    <source>
        <dbReference type="Proteomes" id="UP000246635"/>
    </source>
</evidence>
<dbReference type="OrthoDB" id="9772423at2"/>
<comment type="function">
    <text evidence="8">Transfers an acetyl group from acetyl-CoA to L-homoserine, forming acetyl-L-homoserine.</text>
</comment>
<dbReference type="GO" id="GO:0005737">
    <property type="term" value="C:cytoplasm"/>
    <property type="evidence" value="ECO:0007669"/>
    <property type="project" value="UniProtKB-SubCell"/>
</dbReference>
<dbReference type="SUPFAM" id="SSF52317">
    <property type="entry name" value="Class I glutamine amidotransferase-like"/>
    <property type="match status" value="1"/>
</dbReference>
<feature type="binding site" evidence="8">
    <location>
        <position position="192"/>
    </location>
    <ligand>
        <name>substrate</name>
    </ligand>
</feature>
<accession>A0A2V2YPB5</accession>
<name>A0A2V2YPB5_9BACL</name>
<dbReference type="RefSeq" id="WP_110045804.1">
    <property type="nucleotide sequence ID" value="NZ_CP054613.1"/>
</dbReference>
<gene>
    <name evidence="8" type="primary">metAA</name>
    <name evidence="10" type="ORF">DFQ01_12013</name>
</gene>
<keyword evidence="11" id="KW-1185">Reference proteome</keyword>
<evidence type="ECO:0000256" key="4">
    <source>
        <dbReference type="ARBA" id="ARBA00022679"/>
    </source>
</evidence>
<dbReference type="AlphaFoldDB" id="A0A2V2YPB5"/>
<comment type="caution">
    <text evidence="8">Lacks conserved residue(s) required for the propagation of feature annotation.</text>
</comment>
<comment type="subcellular location">
    <subcellularLocation>
        <location evidence="1 8">Cytoplasm</location>
    </subcellularLocation>
</comment>
<dbReference type="UniPathway" id="UPA00051">
    <property type="reaction ID" value="UER00074"/>
</dbReference>
<comment type="catalytic activity">
    <reaction evidence="7 8">
        <text>L-homoserine + acetyl-CoA = O-acetyl-L-homoserine + CoA</text>
        <dbReference type="Rhea" id="RHEA:13701"/>
        <dbReference type="ChEBI" id="CHEBI:57287"/>
        <dbReference type="ChEBI" id="CHEBI:57288"/>
        <dbReference type="ChEBI" id="CHEBI:57476"/>
        <dbReference type="ChEBI" id="CHEBI:57716"/>
        <dbReference type="EC" id="2.3.1.31"/>
    </reaction>
</comment>
<dbReference type="GO" id="GO:0004414">
    <property type="term" value="F:homoserine O-acetyltransferase activity"/>
    <property type="evidence" value="ECO:0007669"/>
    <property type="project" value="UniProtKB-EC"/>
</dbReference>
<feature type="active site" description="Acyl-thioester intermediate" evidence="8 9">
    <location>
        <position position="142"/>
    </location>
</feature>
<evidence type="ECO:0000256" key="3">
    <source>
        <dbReference type="ARBA" id="ARBA00022605"/>
    </source>
</evidence>
<keyword evidence="2 8" id="KW-0963">Cytoplasm</keyword>
<dbReference type="NCBIfam" id="TIGR01001">
    <property type="entry name" value="metA"/>
    <property type="match status" value="1"/>
</dbReference>
<dbReference type="HAMAP" id="MF_00295">
    <property type="entry name" value="MetA_acyltransf"/>
    <property type="match status" value="1"/>
</dbReference>
<dbReference type="GO" id="GO:0019281">
    <property type="term" value="P:L-methionine biosynthetic process from homoserine via O-succinyl-L-homoserine and cystathionine"/>
    <property type="evidence" value="ECO:0007669"/>
    <property type="project" value="InterPro"/>
</dbReference>
<evidence type="ECO:0000256" key="5">
    <source>
        <dbReference type="ARBA" id="ARBA00023167"/>
    </source>
</evidence>
<evidence type="ECO:0000256" key="9">
    <source>
        <dbReference type="PIRSR" id="PIRSR000450-1"/>
    </source>
</evidence>
<dbReference type="Pfam" id="PF04204">
    <property type="entry name" value="HTS"/>
    <property type="match status" value="1"/>
</dbReference>
<dbReference type="InterPro" id="IPR005697">
    <property type="entry name" value="HST_MetA"/>
</dbReference>
<comment type="pathway">
    <text evidence="8">Amino-acid biosynthesis; L-methionine biosynthesis via de novo pathway; O-acetyl-L-homoserine from L-homoserine: step 1/1.</text>
</comment>
<evidence type="ECO:0000256" key="2">
    <source>
        <dbReference type="ARBA" id="ARBA00022490"/>
    </source>
</evidence>
<keyword evidence="5 8" id="KW-0486">Methionine biosynthesis</keyword>